<comment type="caution">
    <text evidence="1">The sequence shown here is derived from an EMBL/GenBank/DDBJ whole genome shotgun (WGS) entry which is preliminary data.</text>
</comment>
<evidence type="ECO:0000313" key="1">
    <source>
        <dbReference type="EMBL" id="VEL29727.1"/>
    </source>
</evidence>
<organism evidence="1 2">
    <name type="scientific">Protopolystoma xenopodis</name>
    <dbReference type="NCBI Taxonomy" id="117903"/>
    <lineage>
        <taxon>Eukaryota</taxon>
        <taxon>Metazoa</taxon>
        <taxon>Spiralia</taxon>
        <taxon>Lophotrochozoa</taxon>
        <taxon>Platyhelminthes</taxon>
        <taxon>Monogenea</taxon>
        <taxon>Polyopisthocotylea</taxon>
        <taxon>Polystomatidea</taxon>
        <taxon>Polystomatidae</taxon>
        <taxon>Protopolystoma</taxon>
    </lineage>
</organism>
<sequence>MVYLAREESSSADSVGEVQWALDLSNTGYEVAKVHTDFAGFSGFDFTYELYEFMYSQLYTWTKLYGLPS</sequence>
<dbReference type="AlphaFoldDB" id="A0A3S5AI00"/>
<evidence type="ECO:0000313" key="2">
    <source>
        <dbReference type="Proteomes" id="UP000784294"/>
    </source>
</evidence>
<reference evidence="1" key="1">
    <citation type="submission" date="2018-11" db="EMBL/GenBank/DDBJ databases">
        <authorList>
            <consortium name="Pathogen Informatics"/>
        </authorList>
    </citation>
    <scope>NUCLEOTIDE SEQUENCE</scope>
</reference>
<proteinExistence type="predicted"/>
<dbReference type="EMBL" id="CAAALY010105631">
    <property type="protein sequence ID" value="VEL29727.1"/>
    <property type="molecule type" value="Genomic_DNA"/>
</dbReference>
<protein>
    <submittedName>
        <fullName evidence="1">Uncharacterized protein</fullName>
    </submittedName>
</protein>
<dbReference type="Gene3D" id="2.60.120.1020">
    <property type="entry name" value="Peptide N glycanase, PAW domain"/>
    <property type="match status" value="1"/>
</dbReference>
<gene>
    <name evidence="1" type="ORF">PXEA_LOCUS23167</name>
</gene>
<name>A0A3S5AI00_9PLAT</name>
<dbReference type="InterPro" id="IPR038680">
    <property type="entry name" value="PAW_sf"/>
</dbReference>
<accession>A0A3S5AI00</accession>
<keyword evidence="2" id="KW-1185">Reference proteome</keyword>
<dbReference type="Proteomes" id="UP000784294">
    <property type="component" value="Unassembled WGS sequence"/>
</dbReference>